<dbReference type="InterPro" id="IPR004370">
    <property type="entry name" value="4-OT-like_dom"/>
</dbReference>
<sequence>MPVVKIGMSKLTKEKKKEVIEKVSETLSEITNVPKQAFVVLIDEYDTDNIGVGGVQLSERK</sequence>
<protein>
    <recommendedName>
        <fullName evidence="4">Tautomerase</fullName>
        <ecNumber evidence="4">5.3.2.-</ecNumber>
    </recommendedName>
</protein>
<dbReference type="EC" id="5.3.2.-" evidence="4"/>
<dbReference type="Proteomes" id="UP000076603">
    <property type="component" value="Unassembled WGS sequence"/>
</dbReference>
<dbReference type="RefSeq" id="WP_066621358.1">
    <property type="nucleotide sequence ID" value="NZ_FQXL01000004.1"/>
</dbReference>
<dbReference type="Pfam" id="PF01361">
    <property type="entry name" value="Tautomerase"/>
    <property type="match status" value="1"/>
</dbReference>
<evidence type="ECO:0000256" key="2">
    <source>
        <dbReference type="ARBA" id="ARBA00023235"/>
    </source>
</evidence>
<dbReference type="EMBL" id="LWAE01000002">
    <property type="protein sequence ID" value="KZL92104.1"/>
    <property type="molecule type" value="Genomic_DNA"/>
</dbReference>
<reference evidence="6 7" key="1">
    <citation type="submission" date="2016-04" db="EMBL/GenBank/DDBJ databases">
        <title>Genome sequence of Clostridium magnum DSM 2767.</title>
        <authorList>
            <person name="Poehlein A."/>
            <person name="Uhlig R."/>
            <person name="Fischer R."/>
            <person name="Bahl H."/>
            <person name="Daniel R."/>
        </authorList>
    </citation>
    <scope>NUCLEOTIDE SEQUENCE [LARGE SCALE GENOMIC DNA]</scope>
    <source>
        <strain evidence="6 7">DSM 2767</strain>
    </source>
</reference>
<evidence type="ECO:0000256" key="3">
    <source>
        <dbReference type="PIRSR" id="PIRSR618191-1"/>
    </source>
</evidence>
<dbReference type="SUPFAM" id="SSF55331">
    <property type="entry name" value="Tautomerase/MIF"/>
    <property type="match status" value="1"/>
</dbReference>
<name>A0A162T0Y5_9CLOT</name>
<dbReference type="PANTHER" id="PTHR35530:SF1">
    <property type="entry name" value="2-HYDROXYMUCONATE TAUTOMERASE"/>
    <property type="match status" value="1"/>
</dbReference>
<gene>
    <name evidence="6" type="ORF">CLMAG_19100</name>
</gene>
<dbReference type="STRING" id="1121326.CLMAG_19100"/>
<evidence type="ECO:0000313" key="6">
    <source>
        <dbReference type="EMBL" id="KZL92104.1"/>
    </source>
</evidence>
<dbReference type="Gene3D" id="3.30.429.10">
    <property type="entry name" value="Macrophage Migration Inhibitory Factor"/>
    <property type="match status" value="1"/>
</dbReference>
<evidence type="ECO:0000259" key="5">
    <source>
        <dbReference type="Pfam" id="PF01361"/>
    </source>
</evidence>
<dbReference type="PANTHER" id="PTHR35530">
    <property type="entry name" value="TAUTOMERASE-RELATED"/>
    <property type="match status" value="1"/>
</dbReference>
<comment type="caution">
    <text evidence="6">The sequence shown here is derived from an EMBL/GenBank/DDBJ whole genome shotgun (WGS) entry which is preliminary data.</text>
</comment>
<feature type="domain" description="4-oxalocrotonate tautomerase-like" evidence="5">
    <location>
        <begin position="2"/>
        <end position="59"/>
    </location>
</feature>
<comment type="similarity">
    <text evidence="1 4">Belongs to the 4-oxalocrotonate tautomerase family.</text>
</comment>
<dbReference type="GO" id="GO:0016853">
    <property type="term" value="F:isomerase activity"/>
    <property type="evidence" value="ECO:0007669"/>
    <property type="project" value="UniProtKB-UniRule"/>
</dbReference>
<dbReference type="AlphaFoldDB" id="A0A162T0Y5"/>
<dbReference type="InterPro" id="IPR018191">
    <property type="entry name" value="4-OT"/>
</dbReference>
<dbReference type="PATRIC" id="fig|1121326.3.peg.1900"/>
<dbReference type="NCBIfam" id="NF041920">
    <property type="entry name" value="DmpI"/>
    <property type="match status" value="1"/>
</dbReference>
<keyword evidence="7" id="KW-1185">Reference proteome</keyword>
<keyword evidence="2 4" id="KW-0413">Isomerase</keyword>
<dbReference type="InterPro" id="IPR014347">
    <property type="entry name" value="Tautomerase/MIF_sf"/>
</dbReference>
<evidence type="ECO:0000256" key="4">
    <source>
        <dbReference type="RuleBase" id="RU362032"/>
    </source>
</evidence>
<evidence type="ECO:0000256" key="1">
    <source>
        <dbReference type="ARBA" id="ARBA00006723"/>
    </source>
</evidence>
<dbReference type="OrthoDB" id="9804803at2"/>
<organism evidence="6 7">
    <name type="scientific">Clostridium magnum DSM 2767</name>
    <dbReference type="NCBI Taxonomy" id="1121326"/>
    <lineage>
        <taxon>Bacteria</taxon>
        <taxon>Bacillati</taxon>
        <taxon>Bacillota</taxon>
        <taxon>Clostridia</taxon>
        <taxon>Eubacteriales</taxon>
        <taxon>Clostridiaceae</taxon>
        <taxon>Clostridium</taxon>
    </lineage>
</organism>
<proteinExistence type="inferred from homology"/>
<dbReference type="NCBIfam" id="TIGR00013">
    <property type="entry name" value="taut"/>
    <property type="match status" value="1"/>
</dbReference>
<evidence type="ECO:0000313" key="7">
    <source>
        <dbReference type="Proteomes" id="UP000076603"/>
    </source>
</evidence>
<feature type="active site" description="Proton acceptor; via imino nitrogen" evidence="3">
    <location>
        <position position="2"/>
    </location>
</feature>
<accession>A0A162T0Y5</accession>